<evidence type="ECO:0000256" key="4">
    <source>
        <dbReference type="ARBA" id="ARBA00022679"/>
    </source>
</evidence>
<dbReference type="Proteomes" id="UP000783863">
    <property type="component" value="Unassembled WGS sequence"/>
</dbReference>
<feature type="domain" description="Histidine kinase" evidence="7">
    <location>
        <begin position="309"/>
        <end position="499"/>
    </location>
</feature>
<dbReference type="EMBL" id="RKLQ01000001">
    <property type="protein sequence ID" value="MBX0302681.1"/>
    <property type="molecule type" value="Genomic_DNA"/>
</dbReference>
<comment type="caution">
    <text evidence="8">The sequence shown here is derived from an EMBL/GenBank/DDBJ whole genome shotgun (WGS) entry which is preliminary data.</text>
</comment>
<dbReference type="InterPro" id="IPR003661">
    <property type="entry name" value="HisK_dim/P_dom"/>
</dbReference>
<keyword evidence="5" id="KW-0418">Kinase</keyword>
<dbReference type="SUPFAM" id="SSF55874">
    <property type="entry name" value="ATPase domain of HSP90 chaperone/DNA topoisomerase II/histidine kinase"/>
    <property type="match status" value="1"/>
</dbReference>
<dbReference type="SMART" id="SM00387">
    <property type="entry name" value="HATPase_c"/>
    <property type="match status" value="1"/>
</dbReference>
<dbReference type="Pfam" id="PF02518">
    <property type="entry name" value="HATPase_c"/>
    <property type="match status" value="1"/>
</dbReference>
<evidence type="ECO:0000256" key="6">
    <source>
        <dbReference type="ARBA" id="ARBA00023012"/>
    </source>
</evidence>
<dbReference type="AlphaFoldDB" id="A0A8J8C6V2"/>
<dbReference type="SUPFAM" id="SSF47384">
    <property type="entry name" value="Homodimeric domain of signal transducing histidine kinase"/>
    <property type="match status" value="1"/>
</dbReference>
<reference evidence="8" key="1">
    <citation type="submission" date="2021-06" db="EMBL/GenBank/DDBJ databases">
        <title>Halomicroarcula sp. F24A a new haloarchaeum isolated from saline soil.</title>
        <authorList>
            <person name="Duran-Viseras A."/>
            <person name="Sanchez-Porro C."/>
            <person name="Ventosa A."/>
        </authorList>
    </citation>
    <scope>NUCLEOTIDE SEQUENCE</scope>
    <source>
        <strain evidence="8">F24A</strain>
    </source>
</reference>
<keyword evidence="3" id="KW-0597">Phosphoprotein</keyword>
<sequence>MTDGTHWVATDGGRSRDTGRLDPLFDVLPDPAVLVDFGTDEPRVRRINDAFARAFGHDTESVVEEPLDELLGSPSSEAVRGALAGPADGVCEVRRETVEGREREYLFRRVRADGSDQVYGLYTDITERTAHEANLTALHETARELMAAETTDEVVDIGVNAARDVLGFEINAIYRYDEETDTLDPAATTARSRELLGEPPSFPSGSSIAWRAFETGDAVICDDVREDPDVFNPSTPFRSELLLPLGDYGVLVAGSTEPATFKPTDRSLGQVLAANIQSGLQQASREETLREREQALARQNERLEEFASIVSHDLRTPLDLAGAHLELAAEDSQASDHLDDVAAAHRRMSELIDDVLTWAREGDAVESTEPVSLPALLSACWADRQPDGATLEITTERTVPADRSRLRQLFDNLLDNAVTHAGPAATIRVGDIDGGVYVADDGPGIPPDERDAIFDFGHALAAESTGFGLAIVGEIVEAHGWSISVTESERGGARFEIQF</sequence>
<evidence type="ECO:0000256" key="1">
    <source>
        <dbReference type="ARBA" id="ARBA00000085"/>
    </source>
</evidence>
<dbReference type="SMART" id="SM00388">
    <property type="entry name" value="HisKA"/>
    <property type="match status" value="1"/>
</dbReference>
<evidence type="ECO:0000256" key="2">
    <source>
        <dbReference type="ARBA" id="ARBA00012438"/>
    </source>
</evidence>
<dbReference type="SUPFAM" id="SSF55785">
    <property type="entry name" value="PYP-like sensor domain (PAS domain)"/>
    <property type="match status" value="1"/>
</dbReference>
<dbReference type="PROSITE" id="PS50109">
    <property type="entry name" value="HIS_KIN"/>
    <property type="match status" value="1"/>
</dbReference>
<dbReference type="Pfam" id="PF00512">
    <property type="entry name" value="HisKA"/>
    <property type="match status" value="1"/>
</dbReference>
<dbReference type="InterPro" id="IPR004358">
    <property type="entry name" value="Sig_transdc_His_kin-like_C"/>
</dbReference>
<keyword evidence="9" id="KW-1185">Reference proteome</keyword>
<dbReference type="Gene3D" id="3.30.565.10">
    <property type="entry name" value="Histidine kinase-like ATPase, C-terminal domain"/>
    <property type="match status" value="1"/>
</dbReference>
<dbReference type="PANTHER" id="PTHR43711">
    <property type="entry name" value="TWO-COMPONENT HISTIDINE KINASE"/>
    <property type="match status" value="1"/>
</dbReference>
<dbReference type="InterPro" id="IPR005467">
    <property type="entry name" value="His_kinase_dom"/>
</dbReference>
<dbReference type="Gene3D" id="1.10.287.130">
    <property type="match status" value="1"/>
</dbReference>
<dbReference type="InterPro" id="IPR036097">
    <property type="entry name" value="HisK_dim/P_sf"/>
</dbReference>
<evidence type="ECO:0000313" key="8">
    <source>
        <dbReference type="EMBL" id="MBX0302681.1"/>
    </source>
</evidence>
<dbReference type="InterPro" id="IPR050736">
    <property type="entry name" value="Sensor_HK_Regulatory"/>
</dbReference>
<gene>
    <name evidence="8" type="ORF">EGD98_03230</name>
</gene>
<dbReference type="SMART" id="SM00065">
    <property type="entry name" value="GAF"/>
    <property type="match status" value="1"/>
</dbReference>
<evidence type="ECO:0000256" key="3">
    <source>
        <dbReference type="ARBA" id="ARBA00022553"/>
    </source>
</evidence>
<dbReference type="PRINTS" id="PR00344">
    <property type="entry name" value="BCTRLSENSOR"/>
</dbReference>
<proteinExistence type="predicted"/>
<dbReference type="RefSeq" id="WP_220586915.1">
    <property type="nucleotide sequence ID" value="NZ_RKLQ01000001.1"/>
</dbReference>
<organism evidence="8 9">
    <name type="scientific">Haloarcula salinisoli</name>
    <dbReference type="NCBI Taxonomy" id="2487746"/>
    <lineage>
        <taxon>Archaea</taxon>
        <taxon>Methanobacteriati</taxon>
        <taxon>Methanobacteriota</taxon>
        <taxon>Stenosarchaea group</taxon>
        <taxon>Halobacteria</taxon>
        <taxon>Halobacteriales</taxon>
        <taxon>Haloarculaceae</taxon>
        <taxon>Haloarcula</taxon>
    </lineage>
</organism>
<dbReference type="CDD" id="cd00082">
    <property type="entry name" value="HisKA"/>
    <property type="match status" value="1"/>
</dbReference>
<dbReference type="InterPro" id="IPR029016">
    <property type="entry name" value="GAF-like_dom_sf"/>
</dbReference>
<dbReference type="InterPro" id="IPR003018">
    <property type="entry name" value="GAF"/>
</dbReference>
<accession>A0A8J8C6V2</accession>
<dbReference type="PANTHER" id="PTHR43711:SF1">
    <property type="entry name" value="HISTIDINE KINASE 1"/>
    <property type="match status" value="1"/>
</dbReference>
<dbReference type="InterPro" id="IPR013656">
    <property type="entry name" value="PAS_4"/>
</dbReference>
<keyword evidence="4" id="KW-0808">Transferase</keyword>
<dbReference type="Pfam" id="PF08448">
    <property type="entry name" value="PAS_4"/>
    <property type="match status" value="1"/>
</dbReference>
<comment type="catalytic activity">
    <reaction evidence="1">
        <text>ATP + protein L-histidine = ADP + protein N-phospho-L-histidine.</text>
        <dbReference type="EC" id="2.7.13.3"/>
    </reaction>
</comment>
<dbReference type="EC" id="2.7.13.3" evidence="2"/>
<evidence type="ECO:0000313" key="9">
    <source>
        <dbReference type="Proteomes" id="UP000783863"/>
    </source>
</evidence>
<evidence type="ECO:0000259" key="7">
    <source>
        <dbReference type="PROSITE" id="PS50109"/>
    </source>
</evidence>
<protein>
    <recommendedName>
        <fullName evidence="2">histidine kinase</fullName>
        <ecNumber evidence="2">2.7.13.3</ecNumber>
    </recommendedName>
</protein>
<dbReference type="Gene3D" id="3.30.450.20">
    <property type="entry name" value="PAS domain"/>
    <property type="match status" value="1"/>
</dbReference>
<dbReference type="Gene3D" id="3.30.450.40">
    <property type="match status" value="1"/>
</dbReference>
<dbReference type="InterPro" id="IPR035965">
    <property type="entry name" value="PAS-like_dom_sf"/>
</dbReference>
<evidence type="ECO:0000256" key="5">
    <source>
        <dbReference type="ARBA" id="ARBA00022777"/>
    </source>
</evidence>
<dbReference type="InterPro" id="IPR036890">
    <property type="entry name" value="HATPase_C_sf"/>
</dbReference>
<name>A0A8J8C6V2_9EURY</name>
<dbReference type="InterPro" id="IPR003594">
    <property type="entry name" value="HATPase_dom"/>
</dbReference>
<dbReference type="GO" id="GO:0000155">
    <property type="term" value="F:phosphorelay sensor kinase activity"/>
    <property type="evidence" value="ECO:0007669"/>
    <property type="project" value="InterPro"/>
</dbReference>
<dbReference type="SUPFAM" id="SSF55781">
    <property type="entry name" value="GAF domain-like"/>
    <property type="match status" value="1"/>
</dbReference>
<dbReference type="Pfam" id="PF13185">
    <property type="entry name" value="GAF_2"/>
    <property type="match status" value="1"/>
</dbReference>
<dbReference type="CDD" id="cd00075">
    <property type="entry name" value="HATPase"/>
    <property type="match status" value="1"/>
</dbReference>
<keyword evidence="6" id="KW-0902">Two-component regulatory system</keyword>